<dbReference type="PANTHER" id="PTHR47706:SF9">
    <property type="entry name" value="NMRA-LIKE DOMAIN-CONTAINING PROTEIN-RELATED"/>
    <property type="match status" value="1"/>
</dbReference>
<keyword evidence="5" id="KW-1185">Reference proteome</keyword>
<evidence type="ECO:0000259" key="3">
    <source>
        <dbReference type="Pfam" id="PF05368"/>
    </source>
</evidence>
<reference evidence="4" key="1">
    <citation type="journal article" date="2021" name="Sci. Rep.">
        <title>Diploid genomic architecture of Nitzschia inconspicua, an elite biomass production diatom.</title>
        <authorList>
            <person name="Oliver A."/>
            <person name="Podell S."/>
            <person name="Pinowska A."/>
            <person name="Traller J.C."/>
            <person name="Smith S.R."/>
            <person name="McClure R."/>
            <person name="Beliaev A."/>
            <person name="Bohutskyi P."/>
            <person name="Hill E.A."/>
            <person name="Rabines A."/>
            <person name="Zheng H."/>
            <person name="Allen L.Z."/>
            <person name="Kuo A."/>
            <person name="Grigoriev I.V."/>
            <person name="Allen A.E."/>
            <person name="Hazlebeck D."/>
            <person name="Allen E.E."/>
        </authorList>
    </citation>
    <scope>NUCLEOTIDE SEQUENCE</scope>
    <source>
        <strain evidence="4">Hildebrandi</strain>
    </source>
</reference>
<accession>A0A9K3KSQ8</accession>
<dbReference type="OrthoDB" id="102892at2759"/>
<dbReference type="InterPro" id="IPR051609">
    <property type="entry name" value="NmrA/Isoflavone_reductase-like"/>
</dbReference>
<dbReference type="GO" id="GO:0016491">
    <property type="term" value="F:oxidoreductase activity"/>
    <property type="evidence" value="ECO:0007669"/>
    <property type="project" value="UniProtKB-KW"/>
</dbReference>
<dbReference type="InterPro" id="IPR008030">
    <property type="entry name" value="NmrA-like"/>
</dbReference>
<dbReference type="Pfam" id="PF05368">
    <property type="entry name" value="NmrA"/>
    <property type="match status" value="1"/>
</dbReference>
<dbReference type="AlphaFoldDB" id="A0A9K3KSQ8"/>
<keyword evidence="2" id="KW-0560">Oxidoreductase</keyword>
<proteinExistence type="predicted"/>
<reference evidence="4" key="2">
    <citation type="submission" date="2021-04" db="EMBL/GenBank/DDBJ databases">
        <authorList>
            <person name="Podell S."/>
        </authorList>
    </citation>
    <scope>NUCLEOTIDE SEQUENCE</scope>
    <source>
        <strain evidence="4">Hildebrandi</strain>
    </source>
</reference>
<organism evidence="4 5">
    <name type="scientific">Nitzschia inconspicua</name>
    <dbReference type="NCBI Taxonomy" id="303405"/>
    <lineage>
        <taxon>Eukaryota</taxon>
        <taxon>Sar</taxon>
        <taxon>Stramenopiles</taxon>
        <taxon>Ochrophyta</taxon>
        <taxon>Bacillariophyta</taxon>
        <taxon>Bacillariophyceae</taxon>
        <taxon>Bacillariophycidae</taxon>
        <taxon>Bacillariales</taxon>
        <taxon>Bacillariaceae</taxon>
        <taxon>Nitzschia</taxon>
    </lineage>
</organism>
<protein>
    <submittedName>
        <fullName evidence="4">NmrA family protein</fullName>
    </submittedName>
</protein>
<evidence type="ECO:0000313" key="4">
    <source>
        <dbReference type="EMBL" id="KAG7349238.1"/>
    </source>
</evidence>
<evidence type="ECO:0000313" key="5">
    <source>
        <dbReference type="Proteomes" id="UP000693970"/>
    </source>
</evidence>
<keyword evidence="1" id="KW-0521">NADP</keyword>
<dbReference type="EMBL" id="JAGRRH010000019">
    <property type="protein sequence ID" value="KAG7349238.1"/>
    <property type="molecule type" value="Genomic_DNA"/>
</dbReference>
<sequence>MSSLVMFGATGGLGMEVAKGLVAAEGFEPKRSVVRDASSDKAKKLQAMGWTLVEVKDLTDPAALEAVVQGAKVVVSTLSGNDMVPIETSIIHASKKAGVTLFVPSQFGVDYTRWGSEFPFLAGKKAVLDAAEKEGLPTLSVFAGFFSDWIFELFCDFENSKVTWIGDGNDKVTWTRRSDIGYVLAKALADPELSNGGTLGIQGDFQSFNDATKILGDALGKEFTIEYMDPNEAKKQEDELLKNGLKGDLGAFFGSFKLHLMGEPARGNNGCDLSMSFNNYGIELQTLEDVCKSGVYGS</sequence>
<name>A0A9K3KSQ8_9STRA</name>
<comment type="caution">
    <text evidence="4">The sequence shown here is derived from an EMBL/GenBank/DDBJ whole genome shotgun (WGS) entry which is preliminary data.</text>
</comment>
<gene>
    <name evidence="4" type="ORF">IV203_011835</name>
</gene>
<feature type="domain" description="NmrA-like" evidence="3">
    <location>
        <begin position="3"/>
        <end position="236"/>
    </location>
</feature>
<evidence type="ECO:0000256" key="1">
    <source>
        <dbReference type="ARBA" id="ARBA00022857"/>
    </source>
</evidence>
<evidence type="ECO:0000256" key="2">
    <source>
        <dbReference type="ARBA" id="ARBA00023002"/>
    </source>
</evidence>
<dbReference type="PANTHER" id="PTHR47706">
    <property type="entry name" value="NMRA-LIKE FAMILY PROTEIN"/>
    <property type="match status" value="1"/>
</dbReference>
<dbReference type="Proteomes" id="UP000693970">
    <property type="component" value="Unassembled WGS sequence"/>
</dbReference>